<dbReference type="InterPro" id="IPR036388">
    <property type="entry name" value="WH-like_DNA-bd_sf"/>
</dbReference>
<proteinExistence type="inferred from homology"/>
<keyword evidence="1" id="KW-0813">Transport</keyword>
<reference evidence="3 4" key="1">
    <citation type="journal article" date="2012" name="MBio">
        <title>Comparative genome analysis of three eukaryotic parasites with differing abilities to transform leukocytes reveals key mediators of Theileria-induced leukocyte transformation.</title>
        <authorList>
            <person name="Hayashida K."/>
            <person name="Hara Y."/>
            <person name="Abe T."/>
            <person name="Yamasaki C."/>
            <person name="Toyoda A."/>
            <person name="Kosuge T."/>
            <person name="Suzuki Y."/>
            <person name="Sato Y."/>
            <person name="Kawashima S."/>
            <person name="Katayama T."/>
            <person name="Wakaguri H."/>
            <person name="Inoue N."/>
            <person name="Homma K."/>
            <person name="Tada-Umezaki M."/>
            <person name="Yagi Y."/>
            <person name="Fujii Y."/>
            <person name="Habara T."/>
            <person name="Kanehisa M."/>
            <person name="Watanabe H."/>
            <person name="Ito K."/>
            <person name="Gojobori T."/>
            <person name="Sugawara H."/>
            <person name="Imanishi T."/>
            <person name="Weir W."/>
            <person name="Gardner M."/>
            <person name="Pain A."/>
            <person name="Shiels B."/>
            <person name="Hattori M."/>
            <person name="Nene V."/>
            <person name="Sugimoto C."/>
        </authorList>
    </citation>
    <scope>NUCLEOTIDE SEQUENCE [LARGE SCALE GENOMIC DNA]</scope>
    <source>
        <strain evidence="3 4">Shintoku</strain>
    </source>
</reference>
<feature type="transmembrane region" description="Helical" evidence="2">
    <location>
        <begin position="172"/>
        <end position="192"/>
    </location>
</feature>
<dbReference type="GO" id="GO:0031902">
    <property type="term" value="C:late endosome membrane"/>
    <property type="evidence" value="ECO:0007669"/>
    <property type="project" value="UniProtKB-UniRule"/>
</dbReference>
<organism evidence="3 4">
    <name type="scientific">Theileria orientalis strain Shintoku</name>
    <dbReference type="NCBI Taxonomy" id="869250"/>
    <lineage>
        <taxon>Eukaryota</taxon>
        <taxon>Sar</taxon>
        <taxon>Alveolata</taxon>
        <taxon>Apicomplexa</taxon>
        <taxon>Aconoidasida</taxon>
        <taxon>Piroplasmida</taxon>
        <taxon>Theileriidae</taxon>
        <taxon>Theileria</taxon>
    </lineage>
</organism>
<comment type="function">
    <text evidence="1">Component of the ESCRT-II complex (endosomal sorting complex required for transport II), which is required for multivesicular body (MVB) formation and sorting of endosomal cargo proteins into MVBs.</text>
</comment>
<keyword evidence="1" id="KW-0653">Protein transport</keyword>
<accession>J4D6A6</accession>
<dbReference type="InterPro" id="IPR037855">
    <property type="entry name" value="Vps36"/>
</dbReference>
<dbReference type="STRING" id="869250.J4D6A6"/>
<sequence>MRFFSDLTSSYLRSMFNNKFNFSRSNVYETFFGLKGENSISIRNFSTRSKNDLLKDWKNYREASRSFLTTSLSSSKFAYDPNSLSTLPKSYESHIQNDVKLRSCLGVNPLFTHYVNPLSIVKFTTKYLLSFRFFFIYMARTTFQAARPLLAFCVFGEIMKLVLANLSGGLPAYLFSFVLAFEVFYFFLQLYISYTFLMMFFTVIDKIVEETVLVLEQLKVGIGVLKRFYDCTEGVLTSYRLSFKYYNNRTRTVYISSITSVKISNAFFQEYILLQSGAIRYYISCSEVEKLYSELLRLMKLNEENQVLSRTTTIGGISRVESTKKEKIEEAESVHASISNLKELKKKTQTVKNVLVKLTKCEREGFNKSIDQIFKKLGVENVFKLKEETVDKEVMEQIRKLASVVLAKNETVLLYELYCATNRLTLSSLLKPAEFFEYVRTLESQGHCTVHKIGRTYLLTRSTKEDGKEDLCKDLLQLVRTGPTDCSRLAREKNIPASLALLKLSVAEKSGLVVRDDAVGQSYYYYNHFVAYQITQ</sequence>
<dbReference type="Proteomes" id="UP000003786">
    <property type="component" value="Chromosome 1"/>
</dbReference>
<dbReference type="AlphaFoldDB" id="J4D6A6"/>
<dbReference type="EMBL" id="AP011946">
    <property type="protein sequence ID" value="BAM39455.1"/>
    <property type="molecule type" value="Genomic_DNA"/>
</dbReference>
<comment type="similarity">
    <text evidence="1">Belongs to the VPS36 family.</text>
</comment>
<comment type="subcellular location">
    <subcellularLocation>
        <location evidence="1">Cytoplasm</location>
    </subcellularLocation>
    <subcellularLocation>
        <location evidence="1">Endosome</location>
    </subcellularLocation>
</comment>
<dbReference type="PANTHER" id="PTHR13128">
    <property type="entry name" value="VACUOLAR PROTEIN-SORTING-ASSOCIATED PROTEIN 36"/>
    <property type="match status" value="1"/>
</dbReference>
<dbReference type="GeneID" id="20713758"/>
<evidence type="ECO:0000313" key="4">
    <source>
        <dbReference type="Proteomes" id="UP000003786"/>
    </source>
</evidence>
<dbReference type="GO" id="GO:0043130">
    <property type="term" value="F:ubiquitin binding"/>
    <property type="evidence" value="ECO:0007669"/>
    <property type="project" value="UniProtKB-UniRule"/>
</dbReference>
<evidence type="ECO:0000313" key="3">
    <source>
        <dbReference type="EMBL" id="BAM39455.1"/>
    </source>
</evidence>
<keyword evidence="1" id="KW-0967">Endosome</keyword>
<protein>
    <recommendedName>
        <fullName evidence="1">Vacuolar protein-sorting-associated protein 36</fullName>
    </recommendedName>
    <alternativeName>
        <fullName evidence="1">ESCRT-II complex subunit VPS36</fullName>
    </alternativeName>
</protein>
<dbReference type="Pfam" id="PF04157">
    <property type="entry name" value="EAP30"/>
    <property type="match status" value="1"/>
</dbReference>
<dbReference type="VEuPathDB" id="PiroplasmaDB:TOT_010000910"/>
<dbReference type="OrthoDB" id="271448at2759"/>
<dbReference type="InterPro" id="IPR040608">
    <property type="entry name" value="Snf8/Vps36"/>
</dbReference>
<evidence type="ECO:0000256" key="1">
    <source>
        <dbReference type="RuleBase" id="RU367095"/>
    </source>
</evidence>
<dbReference type="InterPro" id="IPR036390">
    <property type="entry name" value="WH_DNA-bd_sf"/>
</dbReference>
<evidence type="ECO:0000256" key="2">
    <source>
        <dbReference type="SAM" id="Phobius"/>
    </source>
</evidence>
<dbReference type="GO" id="GO:0043328">
    <property type="term" value="P:protein transport to vacuole involved in ubiquitin-dependent protein catabolic process via the multivesicular body sorting pathway"/>
    <property type="evidence" value="ECO:0007669"/>
    <property type="project" value="UniProtKB-UniRule"/>
</dbReference>
<gene>
    <name evidence="3" type="ORF">TOT_010000910</name>
</gene>
<keyword evidence="2" id="KW-0812">Transmembrane</keyword>
<feature type="transmembrane region" description="Helical" evidence="2">
    <location>
        <begin position="148"/>
        <end position="166"/>
    </location>
</feature>
<dbReference type="GO" id="GO:0032266">
    <property type="term" value="F:phosphatidylinositol-3-phosphate binding"/>
    <property type="evidence" value="ECO:0007669"/>
    <property type="project" value="UniProtKB-UniRule"/>
</dbReference>
<keyword evidence="1" id="KW-0963">Cytoplasm</keyword>
<dbReference type="KEGG" id="tot:TOT_010000910"/>
<dbReference type="GO" id="GO:0000814">
    <property type="term" value="C:ESCRT II complex"/>
    <property type="evidence" value="ECO:0007669"/>
    <property type="project" value="UniProtKB-UniRule"/>
</dbReference>
<dbReference type="Gene3D" id="1.10.10.10">
    <property type="entry name" value="Winged helix-like DNA-binding domain superfamily/Winged helix DNA-binding domain"/>
    <property type="match status" value="1"/>
</dbReference>
<comment type="subunit">
    <text evidence="1">Component of the endosomal sorting complex required for transport II (ESCRT-II).</text>
</comment>
<dbReference type="RefSeq" id="XP_009689756.1">
    <property type="nucleotide sequence ID" value="XM_009691461.1"/>
</dbReference>
<name>J4D6A6_THEOR</name>
<dbReference type="eggNOG" id="ENOG502S9BZ">
    <property type="taxonomic scope" value="Eukaryota"/>
</dbReference>
<keyword evidence="2" id="KW-0472">Membrane</keyword>
<dbReference type="SUPFAM" id="SSF46785">
    <property type="entry name" value="Winged helix' DNA-binding domain"/>
    <property type="match status" value="1"/>
</dbReference>
<keyword evidence="4" id="KW-1185">Reference proteome</keyword>
<dbReference type="PANTHER" id="PTHR13128:SF12">
    <property type="entry name" value="VACUOLAR PROTEIN-SORTING-ASSOCIATED PROTEIN 36"/>
    <property type="match status" value="1"/>
</dbReference>
<keyword evidence="2" id="KW-1133">Transmembrane helix</keyword>